<keyword evidence="2" id="KW-1185">Reference proteome</keyword>
<comment type="caution">
    <text evidence="1">The sequence shown here is derived from an EMBL/GenBank/DDBJ whole genome shotgun (WGS) entry which is preliminary data.</text>
</comment>
<reference evidence="1" key="1">
    <citation type="submission" date="2023-03" db="EMBL/GenBank/DDBJ databases">
        <title>Massive genome expansion in bonnet fungi (Mycena s.s.) driven by repeated elements and novel gene families across ecological guilds.</title>
        <authorList>
            <consortium name="Lawrence Berkeley National Laboratory"/>
            <person name="Harder C.B."/>
            <person name="Miyauchi S."/>
            <person name="Viragh M."/>
            <person name="Kuo A."/>
            <person name="Thoen E."/>
            <person name="Andreopoulos B."/>
            <person name="Lu D."/>
            <person name="Skrede I."/>
            <person name="Drula E."/>
            <person name="Henrissat B."/>
            <person name="Morin E."/>
            <person name="Kohler A."/>
            <person name="Barry K."/>
            <person name="LaButti K."/>
            <person name="Morin E."/>
            <person name="Salamov A."/>
            <person name="Lipzen A."/>
            <person name="Mereny Z."/>
            <person name="Hegedus B."/>
            <person name="Baldrian P."/>
            <person name="Stursova M."/>
            <person name="Weitz H."/>
            <person name="Taylor A."/>
            <person name="Grigoriev I.V."/>
            <person name="Nagy L.G."/>
            <person name="Martin F."/>
            <person name="Kauserud H."/>
        </authorList>
    </citation>
    <scope>NUCLEOTIDE SEQUENCE</scope>
    <source>
        <strain evidence="1">CBHHK182m</strain>
    </source>
</reference>
<gene>
    <name evidence="1" type="ORF">B0H16DRAFT_1544062</name>
</gene>
<organism evidence="1 2">
    <name type="scientific">Mycena metata</name>
    <dbReference type="NCBI Taxonomy" id="1033252"/>
    <lineage>
        <taxon>Eukaryota</taxon>
        <taxon>Fungi</taxon>
        <taxon>Dikarya</taxon>
        <taxon>Basidiomycota</taxon>
        <taxon>Agaricomycotina</taxon>
        <taxon>Agaricomycetes</taxon>
        <taxon>Agaricomycetidae</taxon>
        <taxon>Agaricales</taxon>
        <taxon>Marasmiineae</taxon>
        <taxon>Mycenaceae</taxon>
        <taxon>Mycena</taxon>
    </lineage>
</organism>
<protein>
    <submittedName>
        <fullName evidence="1">Uncharacterized protein</fullName>
    </submittedName>
</protein>
<proteinExistence type="predicted"/>
<evidence type="ECO:0000313" key="2">
    <source>
        <dbReference type="Proteomes" id="UP001215598"/>
    </source>
</evidence>
<dbReference type="EMBL" id="JARKIB010000054">
    <property type="protein sequence ID" value="KAJ7753823.1"/>
    <property type="molecule type" value="Genomic_DNA"/>
</dbReference>
<dbReference type="AlphaFoldDB" id="A0AAD7J2P9"/>
<name>A0AAD7J2P9_9AGAR</name>
<dbReference type="Proteomes" id="UP001215598">
    <property type="component" value="Unassembled WGS sequence"/>
</dbReference>
<accession>A0AAD7J2P9</accession>
<evidence type="ECO:0000313" key="1">
    <source>
        <dbReference type="EMBL" id="KAJ7753823.1"/>
    </source>
</evidence>
<sequence length="136" mass="15600">MSLAYAAPYTFPPPLGETIRYAQPSVEDGQFAIARVNGTIRLVQVSLSTPASALTTVDVKIFRHEFIHIFRYLECRTLHPADVHIIELIDEHHKTYEEDSDTVFLAKDVMERISKLTSRAPSAAYPQQHFSRMRRR</sequence>